<dbReference type="PRINTS" id="PR00164">
    <property type="entry name" value="ABC2TRNSPORT"/>
</dbReference>
<dbReference type="GO" id="GO:0140359">
    <property type="term" value="F:ABC-type transporter activity"/>
    <property type="evidence" value="ECO:0007669"/>
    <property type="project" value="InterPro"/>
</dbReference>
<feature type="transmembrane region" description="Helical" evidence="5">
    <location>
        <begin position="224"/>
        <end position="245"/>
    </location>
</feature>
<organism evidence="7 8">
    <name type="scientific">Candidatus Iainarchaeum sp</name>
    <dbReference type="NCBI Taxonomy" id="3101447"/>
    <lineage>
        <taxon>Archaea</taxon>
        <taxon>Candidatus Iainarchaeota</taxon>
        <taxon>Candidatus Iainarchaeia</taxon>
        <taxon>Candidatus Iainarchaeales</taxon>
        <taxon>Candidatus Iainarchaeaceae</taxon>
        <taxon>Candidatus Iainarchaeum</taxon>
    </lineage>
</organism>
<dbReference type="AlphaFoldDB" id="A0A7J4ISR3"/>
<protein>
    <submittedName>
        <fullName evidence="7">ABC transporter permease</fullName>
    </submittedName>
</protein>
<keyword evidence="3 5" id="KW-1133">Transmembrane helix</keyword>
<dbReference type="InterPro" id="IPR013525">
    <property type="entry name" value="ABC2_TM"/>
</dbReference>
<gene>
    <name evidence="7" type="ORF">HA237_00650</name>
</gene>
<dbReference type="PANTHER" id="PTHR43229">
    <property type="entry name" value="NODULATION PROTEIN J"/>
    <property type="match status" value="1"/>
</dbReference>
<dbReference type="InterPro" id="IPR051784">
    <property type="entry name" value="Nod_factor_ABC_transporter"/>
</dbReference>
<feature type="transmembrane region" description="Helical" evidence="5">
    <location>
        <begin position="169"/>
        <end position="188"/>
    </location>
</feature>
<evidence type="ECO:0000256" key="2">
    <source>
        <dbReference type="ARBA" id="ARBA00022692"/>
    </source>
</evidence>
<evidence type="ECO:0000256" key="1">
    <source>
        <dbReference type="ARBA" id="ARBA00004141"/>
    </source>
</evidence>
<evidence type="ECO:0000256" key="4">
    <source>
        <dbReference type="ARBA" id="ARBA00023136"/>
    </source>
</evidence>
<dbReference type="Pfam" id="PF01061">
    <property type="entry name" value="ABC2_membrane"/>
    <property type="match status" value="1"/>
</dbReference>
<keyword evidence="2 5" id="KW-0812">Transmembrane</keyword>
<comment type="subcellular location">
    <subcellularLocation>
        <location evidence="1">Membrane</location>
        <topology evidence="1">Multi-pass membrane protein</topology>
    </subcellularLocation>
</comment>
<evidence type="ECO:0000256" key="3">
    <source>
        <dbReference type="ARBA" id="ARBA00022989"/>
    </source>
</evidence>
<feature type="domain" description="ABC transmembrane type-2" evidence="6">
    <location>
        <begin position="22"/>
        <end position="248"/>
    </location>
</feature>
<dbReference type="EMBL" id="DUFG01000005">
    <property type="protein sequence ID" value="HIH07860.1"/>
    <property type="molecule type" value="Genomic_DNA"/>
</dbReference>
<dbReference type="PROSITE" id="PS51012">
    <property type="entry name" value="ABC_TM2"/>
    <property type="match status" value="1"/>
</dbReference>
<dbReference type="GO" id="GO:0043190">
    <property type="term" value="C:ATP-binding cassette (ABC) transporter complex"/>
    <property type="evidence" value="ECO:0007669"/>
    <property type="project" value="InterPro"/>
</dbReference>
<sequence length="249" mass="27414">MNTSGFYGLWLRELLRFFRSKTRIIGTLGIPFFFILVFGFGLSSFVSVEDTTYFQFIVPGMMGMTLLFQSMFGGLSVIEDKQFGFFKEILVAPIPRPLVVLGKALGTATVVTIQATMVMVAAMFLGFSFNFSLPSIVLALFSMFLVSTGFVGFGLIFAAKTNDPQSFQIIVNFLIFPLFLLAGVFFPLDSVPGWMQAVSFLDPLTYGVDLLRAALIGLSFFPTWLSISALLLFDAIALLIASSFFSQAD</sequence>
<feature type="transmembrane region" description="Helical" evidence="5">
    <location>
        <begin position="98"/>
        <end position="124"/>
    </location>
</feature>
<comment type="caution">
    <text evidence="7">The sequence shown here is derived from an EMBL/GenBank/DDBJ whole genome shotgun (WGS) entry which is preliminary data.</text>
</comment>
<dbReference type="PIRSF" id="PIRSF006648">
    <property type="entry name" value="DrrB"/>
    <property type="match status" value="1"/>
</dbReference>
<dbReference type="PANTHER" id="PTHR43229:SF2">
    <property type="entry name" value="NODULATION PROTEIN J"/>
    <property type="match status" value="1"/>
</dbReference>
<name>A0A7J4ISR3_9ARCH</name>
<feature type="transmembrane region" description="Helical" evidence="5">
    <location>
        <begin position="24"/>
        <end position="47"/>
    </location>
</feature>
<accession>A0A7J4ISR3</accession>
<dbReference type="Proteomes" id="UP000577419">
    <property type="component" value="Unassembled WGS sequence"/>
</dbReference>
<evidence type="ECO:0000256" key="5">
    <source>
        <dbReference type="SAM" id="Phobius"/>
    </source>
</evidence>
<evidence type="ECO:0000313" key="8">
    <source>
        <dbReference type="Proteomes" id="UP000577419"/>
    </source>
</evidence>
<reference evidence="8" key="1">
    <citation type="journal article" date="2020" name="bioRxiv">
        <title>A rank-normalized archaeal taxonomy based on genome phylogeny resolves widespread incomplete and uneven classifications.</title>
        <authorList>
            <person name="Rinke C."/>
            <person name="Chuvochina M."/>
            <person name="Mussig A.J."/>
            <person name="Chaumeil P.-A."/>
            <person name="Waite D.W."/>
            <person name="Whitman W.B."/>
            <person name="Parks D.H."/>
            <person name="Hugenholtz P."/>
        </authorList>
    </citation>
    <scope>NUCLEOTIDE SEQUENCE [LARGE SCALE GENOMIC DNA]</scope>
</reference>
<evidence type="ECO:0000259" key="6">
    <source>
        <dbReference type="PROSITE" id="PS51012"/>
    </source>
</evidence>
<dbReference type="InterPro" id="IPR047817">
    <property type="entry name" value="ABC2_TM_bact-type"/>
</dbReference>
<feature type="transmembrane region" description="Helical" evidence="5">
    <location>
        <begin position="136"/>
        <end position="157"/>
    </location>
</feature>
<dbReference type="InterPro" id="IPR000412">
    <property type="entry name" value="ABC_2_transport"/>
</dbReference>
<keyword evidence="4 5" id="KW-0472">Membrane</keyword>
<feature type="transmembrane region" description="Helical" evidence="5">
    <location>
        <begin position="53"/>
        <end position="78"/>
    </location>
</feature>
<evidence type="ECO:0000313" key="7">
    <source>
        <dbReference type="EMBL" id="HIH07860.1"/>
    </source>
</evidence>
<proteinExistence type="predicted"/>